<evidence type="ECO:0000313" key="3">
    <source>
        <dbReference type="Proteomes" id="UP000604046"/>
    </source>
</evidence>
<sequence length="557" mass="60996">MAEITVLRSRLQAFERENTRLENELVAKDCGPSKQSQRQELERIQSELQYARQDLISSEDERKRLRLTVQKMQQEMEELKAHPAVEKPVPTNQPPKPEPKPAPKPAEPAPQQLPSVPPSKPSNLVNRPVQEHRSCDEPVNEDMTRHHVAILIGLAERWNADNLKQRLALQAAVASFPHAVREASSAATELLQEGLKHGHWILLSAGATFLKHWFGLFPLHVSEIAEMVVKGQATTSIFCALAAVLHSAVLDPASCEDEEALEALALQREACAREVLAALSETSTKLPGSLMAALSPVLEKPSLFALICEDPAPDSLHLPTLRLLEALMASPDLFTLAHQAETDENILLAVANVLVIPSVAKPKLQAMQAEAEDVEEPEACEDTLERQECRVAGLELLQRCLATAPSPDFVLQLRGAVQGAEVDTVDTVLQRVVLLCHHELLCLRLGARSPQRTQAAELSLFILSGWLWHGAPHALSASAEQSRELCLQLCNQLGRTRILIESIVEMVQVLGSQQCFKSFLSSAAALRTLIPFVDGETTPVTGRRGGEDCASTPVVVT</sequence>
<evidence type="ECO:0000256" key="1">
    <source>
        <dbReference type="SAM" id="MobiDB-lite"/>
    </source>
</evidence>
<name>A0A812JFU3_9DINO</name>
<gene>
    <name evidence="2" type="ORF">SNAT2548_LOCUS6106</name>
</gene>
<protein>
    <submittedName>
        <fullName evidence="2">Uncharacterized protein</fullName>
    </submittedName>
</protein>
<dbReference type="Proteomes" id="UP000604046">
    <property type="component" value="Unassembled WGS sequence"/>
</dbReference>
<dbReference type="OrthoDB" id="419832at2759"/>
<reference evidence="2" key="1">
    <citation type="submission" date="2021-02" db="EMBL/GenBank/DDBJ databases">
        <authorList>
            <person name="Dougan E. K."/>
            <person name="Rhodes N."/>
            <person name="Thang M."/>
            <person name="Chan C."/>
        </authorList>
    </citation>
    <scope>NUCLEOTIDE SEQUENCE</scope>
</reference>
<feature type="region of interest" description="Disordered" evidence="1">
    <location>
        <begin position="79"/>
        <end position="129"/>
    </location>
</feature>
<feature type="compositionally biased region" description="Pro residues" evidence="1">
    <location>
        <begin position="91"/>
        <end position="108"/>
    </location>
</feature>
<dbReference type="AlphaFoldDB" id="A0A812JFU3"/>
<organism evidence="2 3">
    <name type="scientific">Symbiodinium natans</name>
    <dbReference type="NCBI Taxonomy" id="878477"/>
    <lineage>
        <taxon>Eukaryota</taxon>
        <taxon>Sar</taxon>
        <taxon>Alveolata</taxon>
        <taxon>Dinophyceae</taxon>
        <taxon>Suessiales</taxon>
        <taxon>Symbiodiniaceae</taxon>
        <taxon>Symbiodinium</taxon>
    </lineage>
</organism>
<evidence type="ECO:0000313" key="2">
    <source>
        <dbReference type="EMBL" id="CAE7202258.1"/>
    </source>
</evidence>
<keyword evidence="3" id="KW-1185">Reference proteome</keyword>
<dbReference type="EMBL" id="CAJNDS010000402">
    <property type="protein sequence ID" value="CAE7202258.1"/>
    <property type="molecule type" value="Genomic_DNA"/>
</dbReference>
<proteinExistence type="predicted"/>
<accession>A0A812JFU3</accession>
<comment type="caution">
    <text evidence="2">The sequence shown here is derived from an EMBL/GenBank/DDBJ whole genome shotgun (WGS) entry which is preliminary data.</text>
</comment>